<evidence type="ECO:0000256" key="9">
    <source>
        <dbReference type="PIRNR" id="PIRNR017269"/>
    </source>
</evidence>
<evidence type="ECO:0000259" key="12">
    <source>
        <dbReference type="Pfam" id="PF08704"/>
    </source>
</evidence>
<comment type="catalytic activity">
    <reaction evidence="9">
        <text>adenosine(58) in tRNA + S-adenosyl-L-methionine = N(1)-methyladenosine(58) in tRNA + S-adenosyl-L-homocysteine + H(+)</text>
        <dbReference type="Rhea" id="RHEA:43152"/>
        <dbReference type="Rhea" id="RHEA-COMP:10365"/>
        <dbReference type="Rhea" id="RHEA-COMP:10366"/>
        <dbReference type="ChEBI" id="CHEBI:15378"/>
        <dbReference type="ChEBI" id="CHEBI:57856"/>
        <dbReference type="ChEBI" id="CHEBI:59789"/>
        <dbReference type="ChEBI" id="CHEBI:74411"/>
        <dbReference type="ChEBI" id="CHEBI:74491"/>
        <dbReference type="EC" id="2.1.1.220"/>
    </reaction>
</comment>
<protein>
    <recommendedName>
        <fullName evidence="3 9">tRNA (adenine(58)-N(1))-methyltransferase catalytic subunit TRM61</fullName>
        <ecNumber evidence="2 9">2.1.1.220</ecNumber>
    </recommendedName>
</protein>
<dbReference type="AlphaFoldDB" id="A0A9N8W747"/>
<dbReference type="Pfam" id="PF08704">
    <property type="entry name" value="GCD14"/>
    <property type="match status" value="1"/>
</dbReference>
<name>A0A9N8W747_9GLOM</name>
<comment type="similarity">
    <text evidence="9">Belongs to the class I-like SAM-binding methyltransferase superfamily. TRM61 family.</text>
</comment>
<dbReference type="InterPro" id="IPR014816">
    <property type="entry name" value="tRNA_MeTrfase_Gcd14"/>
</dbReference>
<evidence type="ECO:0000256" key="7">
    <source>
        <dbReference type="ARBA" id="ARBA00022694"/>
    </source>
</evidence>
<evidence type="ECO:0000256" key="2">
    <source>
        <dbReference type="ARBA" id="ARBA00012796"/>
    </source>
</evidence>
<keyword evidence="14" id="KW-1185">Reference proteome</keyword>
<feature type="domain" description="tRNA (adenine(58)-N(1))-methyltransferase catalytic subunit TRM61 C-terminal" evidence="12">
    <location>
        <begin position="64"/>
        <end position="332"/>
    </location>
</feature>
<feature type="binding site" evidence="10">
    <location>
        <position position="181"/>
    </location>
    <ligand>
        <name>S-adenosyl-L-methionine</name>
        <dbReference type="ChEBI" id="CHEBI:59789"/>
    </ligand>
</feature>
<organism evidence="13 14">
    <name type="scientific">Ambispora gerdemannii</name>
    <dbReference type="NCBI Taxonomy" id="144530"/>
    <lineage>
        <taxon>Eukaryota</taxon>
        <taxon>Fungi</taxon>
        <taxon>Fungi incertae sedis</taxon>
        <taxon>Mucoromycota</taxon>
        <taxon>Glomeromycotina</taxon>
        <taxon>Glomeromycetes</taxon>
        <taxon>Archaeosporales</taxon>
        <taxon>Ambisporaceae</taxon>
        <taxon>Ambispora</taxon>
    </lineage>
</organism>
<dbReference type="PIRSF" id="PIRSF017269">
    <property type="entry name" value="GCD14"/>
    <property type="match status" value="1"/>
</dbReference>
<feature type="binding site" evidence="10">
    <location>
        <position position="135"/>
    </location>
    <ligand>
        <name>S-adenosyl-L-methionine</name>
        <dbReference type="ChEBI" id="CHEBI:59789"/>
    </ligand>
</feature>
<dbReference type="Gene3D" id="3.10.330.20">
    <property type="match status" value="1"/>
</dbReference>
<keyword evidence="7 9" id="KW-0819">tRNA processing</keyword>
<comment type="function">
    <text evidence="9">Catalytic subunit of tRNA (adenine-N(1)-)-methyltransferase, which catalyzes the formation of N(1)-methyladenine at position 58 (m1A58) in initiator methionyl-tRNA.</text>
</comment>
<keyword evidence="8 9" id="KW-0539">Nucleus</keyword>
<sequence length="340" mass="38426">MSFIGYKKFVEEGDLVVAYLSRENMTTLIMDSKATYNNKFGTFKHKEMIGKQYGTKMPSHNGKGFMYLLHPTPELWTQVLPHRTQILYLADISFITAYLDLKPGSIVLESGTGSGSISHSFARTIAPHGHLYTFEYHEERAKIARQEFKDHGLSDLITIECRDVCKNGFGITNKVHAVFLDLPAPWDAIPAAKEAFKRTRMGKICCFSPCIEQVQKTCTSLNENGFVEIKMFECLLRYHEVKTIPIYTVTDAVASIKTQQAKKRKRKEQEDGNEISEELIISSSNNSNRESANNSSVSSNSKVKQDAPPNLYVSKTPTETKGHTSYMTFATYLPVLYDEQ</sequence>
<keyword evidence="5 9" id="KW-0808">Transferase</keyword>
<dbReference type="Gene3D" id="3.40.50.150">
    <property type="entry name" value="Vaccinia Virus protein VP39"/>
    <property type="match status" value="1"/>
</dbReference>
<reference evidence="13" key="1">
    <citation type="submission" date="2021-06" db="EMBL/GenBank/DDBJ databases">
        <authorList>
            <person name="Kallberg Y."/>
            <person name="Tangrot J."/>
            <person name="Rosling A."/>
        </authorList>
    </citation>
    <scope>NUCLEOTIDE SEQUENCE</scope>
    <source>
        <strain evidence="13">MT106</strain>
    </source>
</reference>
<evidence type="ECO:0000313" key="13">
    <source>
        <dbReference type="EMBL" id="CAG8476046.1"/>
    </source>
</evidence>
<comment type="subcellular location">
    <subcellularLocation>
        <location evidence="1 9">Nucleus</location>
    </subcellularLocation>
</comment>
<evidence type="ECO:0000256" key="1">
    <source>
        <dbReference type="ARBA" id="ARBA00004123"/>
    </source>
</evidence>
<feature type="compositionally biased region" description="Low complexity" evidence="11">
    <location>
        <begin position="278"/>
        <end position="301"/>
    </location>
</feature>
<evidence type="ECO:0000256" key="6">
    <source>
        <dbReference type="ARBA" id="ARBA00022691"/>
    </source>
</evidence>
<dbReference type="Proteomes" id="UP000789831">
    <property type="component" value="Unassembled WGS sequence"/>
</dbReference>
<dbReference type="SUPFAM" id="SSF53335">
    <property type="entry name" value="S-adenosyl-L-methionine-dependent methyltransferases"/>
    <property type="match status" value="1"/>
</dbReference>
<dbReference type="PANTHER" id="PTHR12133">
    <property type="entry name" value="TRNA (ADENINE(58)-N(1))-METHYLTRANSFERASE"/>
    <property type="match status" value="1"/>
</dbReference>
<feature type="region of interest" description="Disordered" evidence="11">
    <location>
        <begin position="262"/>
        <end position="319"/>
    </location>
</feature>
<keyword evidence="6 9" id="KW-0949">S-adenosyl-L-methionine</keyword>
<gene>
    <name evidence="13" type="ORF">AGERDE_LOCUS2985</name>
</gene>
<evidence type="ECO:0000256" key="3">
    <source>
        <dbReference type="ARBA" id="ARBA00015963"/>
    </source>
</evidence>
<evidence type="ECO:0000256" key="4">
    <source>
        <dbReference type="ARBA" id="ARBA00022603"/>
    </source>
</evidence>
<dbReference type="PANTHER" id="PTHR12133:SF2">
    <property type="entry name" value="TRNA (ADENINE(58)-N(1))-METHYLTRANSFERASE CATALYTIC SUBUNIT TRMT61A"/>
    <property type="match status" value="1"/>
</dbReference>
<dbReference type="GO" id="GO:0031515">
    <property type="term" value="C:tRNA (m1A) methyltransferase complex"/>
    <property type="evidence" value="ECO:0007669"/>
    <property type="project" value="UniProtKB-UniRule"/>
</dbReference>
<evidence type="ECO:0000256" key="10">
    <source>
        <dbReference type="PIRSR" id="PIRSR017269-1"/>
    </source>
</evidence>
<keyword evidence="4 9" id="KW-0489">Methyltransferase</keyword>
<dbReference type="EC" id="2.1.1.220" evidence="2 9"/>
<evidence type="ECO:0000256" key="8">
    <source>
        <dbReference type="ARBA" id="ARBA00023242"/>
    </source>
</evidence>
<dbReference type="GO" id="GO:0160107">
    <property type="term" value="F:tRNA (adenine(58)-N1)-methyltransferase activity"/>
    <property type="evidence" value="ECO:0007669"/>
    <property type="project" value="UniProtKB-EC"/>
</dbReference>
<dbReference type="FunFam" id="3.10.330.20:FF:000002">
    <property type="entry name" value="tRNA (adenine(58)-N(1))-methyltransferase catalytic subunit TRMT61A"/>
    <property type="match status" value="1"/>
</dbReference>
<accession>A0A9N8W747</accession>
<dbReference type="OrthoDB" id="1925287at2759"/>
<dbReference type="GO" id="GO:0005634">
    <property type="term" value="C:nucleus"/>
    <property type="evidence" value="ECO:0007669"/>
    <property type="project" value="UniProtKB-SubCell"/>
</dbReference>
<proteinExistence type="inferred from homology"/>
<comment type="caution">
    <text evidence="13">The sequence shown here is derived from an EMBL/GenBank/DDBJ whole genome shotgun (WGS) entry which is preliminary data.</text>
</comment>
<dbReference type="PROSITE" id="PS51620">
    <property type="entry name" value="SAM_TRM61"/>
    <property type="match status" value="1"/>
</dbReference>
<evidence type="ECO:0000256" key="11">
    <source>
        <dbReference type="SAM" id="MobiDB-lite"/>
    </source>
</evidence>
<evidence type="ECO:0000256" key="5">
    <source>
        <dbReference type="ARBA" id="ARBA00022679"/>
    </source>
</evidence>
<dbReference type="EMBL" id="CAJVPL010000267">
    <property type="protein sequence ID" value="CAG8476046.1"/>
    <property type="molecule type" value="Genomic_DNA"/>
</dbReference>
<dbReference type="InterPro" id="IPR029063">
    <property type="entry name" value="SAM-dependent_MTases_sf"/>
</dbReference>
<dbReference type="GO" id="GO:0030488">
    <property type="term" value="P:tRNA methylation"/>
    <property type="evidence" value="ECO:0007669"/>
    <property type="project" value="InterPro"/>
</dbReference>
<dbReference type="InterPro" id="IPR049470">
    <property type="entry name" value="TRM61_C"/>
</dbReference>
<evidence type="ECO:0000313" key="14">
    <source>
        <dbReference type="Proteomes" id="UP000789831"/>
    </source>
</evidence>